<protein>
    <submittedName>
        <fullName evidence="4">FHA domain-containing protein</fullName>
    </submittedName>
</protein>
<evidence type="ECO:0000313" key="5">
    <source>
        <dbReference type="Proteomes" id="UP000198891"/>
    </source>
</evidence>
<dbReference type="PROSITE" id="PS50006">
    <property type="entry name" value="FHA_DOMAIN"/>
    <property type="match status" value="1"/>
</dbReference>
<evidence type="ECO:0000256" key="1">
    <source>
        <dbReference type="ARBA" id="ARBA00022553"/>
    </source>
</evidence>
<name>A0A1H3QHH3_9MICO</name>
<gene>
    <name evidence="4" type="ORF">SAMN05216554_2519</name>
</gene>
<dbReference type="Proteomes" id="UP000198891">
    <property type="component" value="Unassembled WGS sequence"/>
</dbReference>
<dbReference type="AlphaFoldDB" id="A0A1H3QHH3"/>
<organism evidence="4 5">
    <name type="scientific">Herbiconiux ginsengi</name>
    <dbReference type="NCBI Taxonomy" id="381665"/>
    <lineage>
        <taxon>Bacteria</taxon>
        <taxon>Bacillati</taxon>
        <taxon>Actinomycetota</taxon>
        <taxon>Actinomycetes</taxon>
        <taxon>Micrococcales</taxon>
        <taxon>Microbacteriaceae</taxon>
        <taxon>Herbiconiux</taxon>
    </lineage>
</organism>
<dbReference type="SUPFAM" id="SSF49879">
    <property type="entry name" value="SMAD/FHA domain"/>
    <property type="match status" value="1"/>
</dbReference>
<reference evidence="4 5" key="1">
    <citation type="submission" date="2016-10" db="EMBL/GenBank/DDBJ databases">
        <authorList>
            <person name="de Groot N.N."/>
        </authorList>
    </citation>
    <scope>NUCLEOTIDE SEQUENCE [LARGE SCALE GENOMIC DNA]</scope>
    <source>
        <strain evidence="4 5">CGMCC 4.3491</strain>
    </source>
</reference>
<dbReference type="Pfam" id="PF00498">
    <property type="entry name" value="FHA"/>
    <property type="match status" value="1"/>
</dbReference>
<dbReference type="OrthoDB" id="5111283at2"/>
<keyword evidence="5" id="KW-1185">Reference proteome</keyword>
<dbReference type="STRING" id="381665.SAMN05216554_2519"/>
<dbReference type="InterPro" id="IPR008984">
    <property type="entry name" value="SMAD_FHA_dom_sf"/>
</dbReference>
<sequence length="205" mass="21660">MKCRTCGTTLTAGALLCGECGTSAIAPRPTLGDTERHDRRALLEAIAREAPARAGVPSHTGAHARPLVDDDDVDDVDGVSPLPAEPGTPAEADVARGGPLFSLVFSTGESVRVSGSGLVGRNPAPREGETFDYLVQIVDPERSVSKTHFEFGVDGDRLWIADRGSANGTRLGLDLVDPIDLVPGERMRVPRGTRIGIGDQYLDVH</sequence>
<accession>A0A1H3QHH3</accession>
<evidence type="ECO:0000256" key="2">
    <source>
        <dbReference type="SAM" id="MobiDB-lite"/>
    </source>
</evidence>
<evidence type="ECO:0000259" key="3">
    <source>
        <dbReference type="PROSITE" id="PS50006"/>
    </source>
</evidence>
<dbReference type="InterPro" id="IPR000253">
    <property type="entry name" value="FHA_dom"/>
</dbReference>
<dbReference type="RefSeq" id="WP_139256693.1">
    <property type="nucleotide sequence ID" value="NZ_FNPZ01000002.1"/>
</dbReference>
<feature type="region of interest" description="Disordered" evidence="2">
    <location>
        <begin position="51"/>
        <end position="93"/>
    </location>
</feature>
<dbReference type="Gene3D" id="2.60.200.20">
    <property type="match status" value="1"/>
</dbReference>
<feature type="domain" description="FHA" evidence="3">
    <location>
        <begin position="117"/>
        <end position="176"/>
    </location>
</feature>
<keyword evidence="1" id="KW-0597">Phosphoprotein</keyword>
<dbReference type="EMBL" id="FNPZ01000002">
    <property type="protein sequence ID" value="SDZ12581.1"/>
    <property type="molecule type" value="Genomic_DNA"/>
</dbReference>
<proteinExistence type="predicted"/>
<evidence type="ECO:0000313" key="4">
    <source>
        <dbReference type="EMBL" id="SDZ12581.1"/>
    </source>
</evidence>